<feature type="compositionally biased region" description="Polar residues" evidence="1">
    <location>
        <begin position="31"/>
        <end position="59"/>
    </location>
</feature>
<gene>
    <name evidence="3" type="primary">LOC114251764</name>
</gene>
<reference evidence="3" key="1">
    <citation type="submission" date="2025-08" db="UniProtKB">
        <authorList>
            <consortium name="RefSeq"/>
        </authorList>
    </citation>
    <scope>IDENTIFICATION</scope>
    <source>
        <tissue evidence="3">Silk gland</tissue>
    </source>
</reference>
<dbReference type="Proteomes" id="UP000504629">
    <property type="component" value="Unplaced"/>
</dbReference>
<feature type="region of interest" description="Disordered" evidence="1">
    <location>
        <begin position="29"/>
        <end position="103"/>
    </location>
</feature>
<dbReference type="GeneID" id="114251764"/>
<feature type="region of interest" description="Disordered" evidence="1">
    <location>
        <begin position="181"/>
        <end position="211"/>
    </location>
</feature>
<protein>
    <submittedName>
        <fullName evidence="3">Uncharacterized protein LOC114251764 isoform X1</fullName>
    </submittedName>
</protein>
<evidence type="ECO:0000313" key="2">
    <source>
        <dbReference type="Proteomes" id="UP000504629"/>
    </source>
</evidence>
<proteinExistence type="predicted"/>
<accession>A0A6J2KP78</accession>
<keyword evidence="2" id="KW-1185">Reference proteome</keyword>
<dbReference type="RefSeq" id="XP_028041949.1">
    <property type="nucleotide sequence ID" value="XM_028186148.1"/>
</dbReference>
<dbReference type="OrthoDB" id="10051975at2759"/>
<dbReference type="KEGG" id="bman:114251764"/>
<sequence length="211" mass="24005">MIFILGHNEVYISKWFAYEHFYFSADKVSPRDTQNSMSIDTSSPSAARDTTNSEPSPSNEELFEENESMRETSSSERSSLPRDDQQQTQPETSRSNKRKMTDACEDNIDLDKAMEMLNYTDDSYDTFGKHITAELRKYDPITLAHVKKAIMDILFQADTGMLPGTRQQGYYTQQYGQTSANVQNSQQYGQTSENSQDSTGNSEQFTTLSLL</sequence>
<feature type="compositionally biased region" description="Basic and acidic residues" evidence="1">
    <location>
        <begin position="67"/>
        <end position="85"/>
    </location>
</feature>
<evidence type="ECO:0000313" key="3">
    <source>
        <dbReference type="RefSeq" id="XP_028041949.1"/>
    </source>
</evidence>
<organism evidence="2 3">
    <name type="scientific">Bombyx mandarina</name>
    <name type="common">Wild silk moth</name>
    <name type="synonym">Wild silkworm</name>
    <dbReference type="NCBI Taxonomy" id="7092"/>
    <lineage>
        <taxon>Eukaryota</taxon>
        <taxon>Metazoa</taxon>
        <taxon>Ecdysozoa</taxon>
        <taxon>Arthropoda</taxon>
        <taxon>Hexapoda</taxon>
        <taxon>Insecta</taxon>
        <taxon>Pterygota</taxon>
        <taxon>Neoptera</taxon>
        <taxon>Endopterygota</taxon>
        <taxon>Lepidoptera</taxon>
        <taxon>Glossata</taxon>
        <taxon>Ditrysia</taxon>
        <taxon>Bombycoidea</taxon>
        <taxon>Bombycidae</taxon>
        <taxon>Bombycinae</taxon>
        <taxon>Bombyx</taxon>
    </lineage>
</organism>
<evidence type="ECO:0000256" key="1">
    <source>
        <dbReference type="SAM" id="MobiDB-lite"/>
    </source>
</evidence>
<name>A0A6J2KP78_BOMMA</name>
<dbReference type="AlphaFoldDB" id="A0A6J2KP78"/>